<dbReference type="Gene3D" id="2.40.128.180">
    <property type="match status" value="1"/>
</dbReference>
<accession>A0A485LME7</accession>
<dbReference type="AlphaFoldDB" id="A0A485LME7"/>
<evidence type="ECO:0000313" key="3">
    <source>
        <dbReference type="Proteomes" id="UP000332933"/>
    </source>
</evidence>
<protein>
    <submittedName>
        <fullName evidence="2">Aste57867_23292 protein</fullName>
    </submittedName>
</protein>
<keyword evidence="3" id="KW-1185">Reference proteome</keyword>
<dbReference type="InterPro" id="IPR038513">
    <property type="entry name" value="FAIM1_dom_sf"/>
</dbReference>
<dbReference type="OrthoDB" id="63864at2759"/>
<sequence length="735" mass="82619">MPRSSRKFYVVLKDVRIASVPKPGHWIPHAEKIAGEVIEVLDEGHRSLSMPLSPTRAMRRSSSPDDEVSYLKLAYAEGWVPLELVDDSWNLRALPETDWTEECPPSSSYFLFKVLVPLQLRSGPDGFAPKLLPVEAKEPGDVVEVSRIVTFPQSKVSFVEVHPMGWLSVQLPSGRKLLERTTTFTPLSSSPPVSAPSSTVAVIAGKSGSPMFPGVLERGHFFYCVKIAVGIREFPDIMSHRVGKGFTVNTIVEGSQRFTPQGSPITYVKLLHERGWVFETTMDRQIVLAPLHSHIQRHITRAFYRVLDESIDVYSGPTFDSPVLATRANILECRERLQIEVPECTSRKWVFLKLRHAPGWVAESSRDGKRLVEPIEGEAVTIEKPKFYRIKLVVPVRAAPDLDGPRLQGSFPKQLNSIVESSLRCEGYIPPESDTVYVKLAHEPGWLIEKTLEGECVLETLTKEPEKQHGKFFYRARAKVRVLVSPEPTSVVMKHIEENQVFCGALQFSLPDSNVVYAAVKDKGWVALDNPVTSSKITVERISESMYLLCMNPPSWVAVGYPNRTWYKVPDEGTPDILAQETILQNEIFVARETLSSSSQGQDSIPLVRSGFLNNGLKNVPVLLEEIKHPANAILLTFPWKQMWWHVSFPDQTIVVEVQHGLHGGFRAVYCNGDLVNQSRLIWDSGDSYEFEFGGHVFKVCITLEGAFFSSYMQFYSYSLLVDDTPICMSTFEDP</sequence>
<evidence type="ECO:0000313" key="1">
    <source>
        <dbReference type="EMBL" id="KAF0684777.1"/>
    </source>
</evidence>
<reference evidence="2 3" key="1">
    <citation type="submission" date="2019-03" db="EMBL/GenBank/DDBJ databases">
        <authorList>
            <person name="Gaulin E."/>
            <person name="Dumas B."/>
        </authorList>
    </citation>
    <scope>NUCLEOTIDE SEQUENCE [LARGE SCALE GENOMIC DNA]</scope>
    <source>
        <strain evidence="2">CBS 568.67</strain>
    </source>
</reference>
<dbReference type="EMBL" id="VJMH01007246">
    <property type="protein sequence ID" value="KAF0684777.1"/>
    <property type="molecule type" value="Genomic_DNA"/>
</dbReference>
<dbReference type="Proteomes" id="UP000332933">
    <property type="component" value="Unassembled WGS sequence"/>
</dbReference>
<gene>
    <name evidence="2" type="primary">Aste57867_23292</name>
    <name evidence="1" type="ORF">As57867_023221</name>
    <name evidence="2" type="ORF">ASTE57867_23292</name>
</gene>
<evidence type="ECO:0000313" key="2">
    <source>
        <dbReference type="EMBL" id="VFT99937.1"/>
    </source>
</evidence>
<proteinExistence type="predicted"/>
<reference evidence="1" key="2">
    <citation type="submission" date="2019-06" db="EMBL/GenBank/DDBJ databases">
        <title>Genomics analysis of Aphanomyces spp. identifies a new class of oomycete effector associated with host adaptation.</title>
        <authorList>
            <person name="Gaulin E."/>
        </authorList>
    </citation>
    <scope>NUCLEOTIDE SEQUENCE</scope>
    <source>
        <strain evidence="1">CBS 578.67</strain>
    </source>
</reference>
<name>A0A485LME7_9STRA</name>
<organism evidence="2 3">
    <name type="scientific">Aphanomyces stellatus</name>
    <dbReference type="NCBI Taxonomy" id="120398"/>
    <lineage>
        <taxon>Eukaryota</taxon>
        <taxon>Sar</taxon>
        <taxon>Stramenopiles</taxon>
        <taxon>Oomycota</taxon>
        <taxon>Saprolegniomycetes</taxon>
        <taxon>Saprolegniales</taxon>
        <taxon>Verrucalvaceae</taxon>
        <taxon>Aphanomyces</taxon>
    </lineage>
</organism>
<dbReference type="EMBL" id="CAADRA010007272">
    <property type="protein sequence ID" value="VFT99937.1"/>
    <property type="molecule type" value="Genomic_DNA"/>
</dbReference>